<evidence type="ECO:0000256" key="4">
    <source>
        <dbReference type="ARBA" id="ARBA00022679"/>
    </source>
</evidence>
<reference evidence="10 11" key="1">
    <citation type="submission" date="2019-04" db="EMBL/GenBank/DDBJ databases">
        <title>Isachenkonia alkalipeptolytica gen. nov. sp. nov. a new anaerobic, alkiliphilic organothrophic bacterium capable to reduce synthesized ferrihydrite isolated from a soda lake.</title>
        <authorList>
            <person name="Toshchakov S.V."/>
            <person name="Zavarzina D.G."/>
            <person name="Zhilina T.N."/>
            <person name="Kostrikina N.A."/>
            <person name="Kublanov I.V."/>
        </authorList>
    </citation>
    <scope>NUCLEOTIDE SEQUENCE [LARGE SCALE GENOMIC DNA]</scope>
    <source>
        <strain evidence="10 11">Z-1701</strain>
    </source>
</reference>
<comment type="pathway">
    <text evidence="7 9">tRNA modification; N(7)-methylguanine-tRNA biosynthesis.</text>
</comment>
<dbReference type="InterPro" id="IPR055361">
    <property type="entry name" value="tRNA_methyltr_TrmB_bact"/>
</dbReference>
<feature type="binding site" evidence="9">
    <location>
        <position position="117"/>
    </location>
    <ligand>
        <name>S-adenosyl-L-methionine</name>
        <dbReference type="ChEBI" id="CHEBI:59789"/>
    </ligand>
</feature>
<name>A0AA43XI58_9CLOT</name>
<dbReference type="AlphaFoldDB" id="A0AA43XI58"/>
<organism evidence="10 11">
    <name type="scientific">Isachenkonia alkalipeptolytica</name>
    <dbReference type="NCBI Taxonomy" id="2565777"/>
    <lineage>
        <taxon>Bacteria</taxon>
        <taxon>Bacillati</taxon>
        <taxon>Bacillota</taxon>
        <taxon>Clostridia</taxon>
        <taxon>Eubacteriales</taxon>
        <taxon>Clostridiaceae</taxon>
        <taxon>Isachenkonia</taxon>
    </lineage>
</organism>
<dbReference type="NCBIfam" id="NF001080">
    <property type="entry name" value="PRK00121.2-2"/>
    <property type="match status" value="1"/>
</dbReference>
<evidence type="ECO:0000256" key="2">
    <source>
        <dbReference type="ARBA" id="ARBA00003015"/>
    </source>
</evidence>
<evidence type="ECO:0000256" key="5">
    <source>
        <dbReference type="ARBA" id="ARBA00022691"/>
    </source>
</evidence>
<keyword evidence="3 9" id="KW-0489">Methyltransferase</keyword>
<feature type="binding site" evidence="9">
    <location>
        <position position="43"/>
    </location>
    <ligand>
        <name>S-adenosyl-L-methionine</name>
        <dbReference type="ChEBI" id="CHEBI:59789"/>
    </ligand>
</feature>
<comment type="similarity">
    <text evidence="8 9">Belongs to the class I-like SAM-binding methyltransferase superfamily. TrmB family.</text>
</comment>
<proteinExistence type="inferred from homology"/>
<keyword evidence="4 9" id="KW-0808">Transferase</keyword>
<dbReference type="FunFam" id="3.40.50.150:FF:000035">
    <property type="entry name" value="tRNA (guanine-N(7)-)-methyltransferase"/>
    <property type="match status" value="1"/>
</dbReference>
<dbReference type="EMBL" id="SUMG01000002">
    <property type="protein sequence ID" value="NBG87242.1"/>
    <property type="molecule type" value="Genomic_DNA"/>
</dbReference>
<evidence type="ECO:0000256" key="9">
    <source>
        <dbReference type="HAMAP-Rule" id="MF_01057"/>
    </source>
</evidence>
<evidence type="ECO:0000256" key="3">
    <source>
        <dbReference type="ARBA" id="ARBA00022603"/>
    </source>
</evidence>
<dbReference type="EC" id="2.1.1.33" evidence="9"/>
<feature type="binding site" evidence="9">
    <location>
        <position position="153"/>
    </location>
    <ligand>
        <name>substrate</name>
    </ligand>
</feature>
<feature type="binding site" evidence="9">
    <location>
        <position position="68"/>
    </location>
    <ligand>
        <name>S-adenosyl-L-methionine</name>
        <dbReference type="ChEBI" id="CHEBI:59789"/>
    </ligand>
</feature>
<feature type="binding site" evidence="9">
    <location>
        <position position="95"/>
    </location>
    <ligand>
        <name>S-adenosyl-L-methionine</name>
        <dbReference type="ChEBI" id="CHEBI:59789"/>
    </ligand>
</feature>
<dbReference type="Gene3D" id="3.40.50.150">
    <property type="entry name" value="Vaccinia Virus protein VP39"/>
    <property type="match status" value="1"/>
</dbReference>
<dbReference type="PANTHER" id="PTHR23417">
    <property type="entry name" value="3-DEOXY-D-MANNO-OCTULOSONIC-ACID TRANSFERASE/TRNA GUANINE-N 7 - -METHYLTRANSFERASE"/>
    <property type="match status" value="1"/>
</dbReference>
<evidence type="ECO:0000256" key="6">
    <source>
        <dbReference type="ARBA" id="ARBA00022694"/>
    </source>
</evidence>
<keyword evidence="6 9" id="KW-0819">tRNA processing</keyword>
<dbReference type="InterPro" id="IPR029063">
    <property type="entry name" value="SAM-dependent_MTases_sf"/>
</dbReference>
<dbReference type="Pfam" id="PF02390">
    <property type="entry name" value="Methyltransf_4"/>
    <property type="match status" value="1"/>
</dbReference>
<accession>A0AA43XI58</accession>
<evidence type="ECO:0000313" key="10">
    <source>
        <dbReference type="EMBL" id="NBG87242.1"/>
    </source>
</evidence>
<dbReference type="CDD" id="cd02440">
    <property type="entry name" value="AdoMet_MTases"/>
    <property type="match status" value="1"/>
</dbReference>
<dbReference type="InterPro" id="IPR003358">
    <property type="entry name" value="tRNA_(Gua-N-7)_MeTrfase_Trmb"/>
</dbReference>
<evidence type="ECO:0000256" key="1">
    <source>
        <dbReference type="ARBA" id="ARBA00000142"/>
    </source>
</evidence>
<dbReference type="HAMAP" id="MF_01057">
    <property type="entry name" value="tRNA_methyltr_TrmB"/>
    <property type="match status" value="1"/>
</dbReference>
<dbReference type="PROSITE" id="PS51625">
    <property type="entry name" value="SAM_MT_TRMB"/>
    <property type="match status" value="1"/>
</dbReference>
<protein>
    <recommendedName>
        <fullName evidence="9">tRNA (guanine-N(7)-)-methyltransferase</fullName>
        <ecNumber evidence="9">2.1.1.33</ecNumber>
    </recommendedName>
    <alternativeName>
        <fullName evidence="9">tRNA (guanine(46)-N(7))-methyltransferase</fullName>
    </alternativeName>
    <alternativeName>
        <fullName evidence="9">tRNA(m7G46)-methyltransferase</fullName>
    </alternativeName>
</protein>
<dbReference type="GO" id="GO:0043527">
    <property type="term" value="C:tRNA methyltransferase complex"/>
    <property type="evidence" value="ECO:0007669"/>
    <property type="project" value="TreeGrafter"/>
</dbReference>
<keyword evidence="11" id="KW-1185">Reference proteome</keyword>
<evidence type="ECO:0000256" key="8">
    <source>
        <dbReference type="ARBA" id="ARBA00060767"/>
    </source>
</evidence>
<dbReference type="SUPFAM" id="SSF53335">
    <property type="entry name" value="S-adenosyl-L-methionine-dependent methyltransferases"/>
    <property type="match status" value="1"/>
</dbReference>
<evidence type="ECO:0000256" key="7">
    <source>
        <dbReference type="ARBA" id="ARBA00060552"/>
    </source>
</evidence>
<evidence type="ECO:0000313" key="11">
    <source>
        <dbReference type="Proteomes" id="UP000449710"/>
    </source>
</evidence>
<comment type="caution">
    <text evidence="9">Lacks conserved residue(s) required for the propagation of feature annotation.</text>
</comment>
<comment type="caution">
    <text evidence="10">The sequence shown here is derived from an EMBL/GenBank/DDBJ whole genome shotgun (WGS) entry which is preliminary data.</text>
</comment>
<keyword evidence="5 9" id="KW-0949">S-adenosyl-L-methionine</keyword>
<dbReference type="Proteomes" id="UP000449710">
    <property type="component" value="Unassembled WGS sequence"/>
</dbReference>
<feature type="binding site" evidence="9">
    <location>
        <begin position="190"/>
        <end position="193"/>
    </location>
    <ligand>
        <name>substrate</name>
    </ligand>
</feature>
<feature type="binding site" evidence="9">
    <location>
        <position position="121"/>
    </location>
    <ligand>
        <name>substrate</name>
    </ligand>
</feature>
<comment type="function">
    <text evidence="2 9">Catalyzes the formation of N(7)-methylguanine at position 46 (m7G46) in tRNA.</text>
</comment>
<dbReference type="GO" id="GO:0008176">
    <property type="term" value="F:tRNA (guanine(46)-N7)-methyltransferase activity"/>
    <property type="evidence" value="ECO:0007669"/>
    <property type="project" value="UniProtKB-UniRule"/>
</dbReference>
<dbReference type="PANTHER" id="PTHR23417:SF14">
    <property type="entry name" value="PENTACOTRIPEPTIDE-REPEAT REGION OF PRORP DOMAIN-CONTAINING PROTEIN"/>
    <property type="match status" value="1"/>
</dbReference>
<gene>
    <name evidence="9 10" type="primary">trmB</name>
    <name evidence="10" type="ORF">ISALK_01890</name>
</gene>
<comment type="catalytic activity">
    <reaction evidence="1 9">
        <text>guanosine(46) in tRNA + S-adenosyl-L-methionine = N(7)-methylguanosine(46) in tRNA + S-adenosyl-L-homocysteine</text>
        <dbReference type="Rhea" id="RHEA:42708"/>
        <dbReference type="Rhea" id="RHEA-COMP:10188"/>
        <dbReference type="Rhea" id="RHEA-COMP:10189"/>
        <dbReference type="ChEBI" id="CHEBI:57856"/>
        <dbReference type="ChEBI" id="CHEBI:59789"/>
        <dbReference type="ChEBI" id="CHEBI:74269"/>
        <dbReference type="ChEBI" id="CHEBI:74480"/>
        <dbReference type="EC" id="2.1.1.33"/>
    </reaction>
</comment>
<dbReference type="RefSeq" id="WP_160718557.1">
    <property type="nucleotide sequence ID" value="NZ_SUMG01000002.1"/>
</dbReference>
<dbReference type="NCBIfam" id="TIGR00091">
    <property type="entry name" value="tRNA (guanosine(46)-N7)-methyltransferase TrmB"/>
    <property type="match status" value="1"/>
</dbReference>
<sequence>MRRRRLKDGVERLLAHRDWLVEAPEQLSGQWDKLTGGKRIHLEIGMGKGQFITTLAEENPDVFYLGLEIKEEVLLRGVEKAIEKELDNVRFLWKNAEHLDQYFAKEEVERIYLNFSDPWPKSRTAKRRLTHQRFLNKYRKILVKEGEIHVKTDNEKLFEFSLNALSDEGYRLKNITFDYHNSGLSVPATTEYEDKFSRSGLRIYRLEAIKRD</sequence>